<protein>
    <submittedName>
        <fullName evidence="1">Orf virus homologue of retroviral pseudoprotease protein</fullName>
    </submittedName>
</protein>
<evidence type="ECO:0000313" key="1">
    <source>
        <dbReference type="EMBL" id="AAA46793.1"/>
    </source>
</evidence>
<dbReference type="GO" id="GO:0008233">
    <property type="term" value="F:peptidase activity"/>
    <property type="evidence" value="ECO:0007669"/>
    <property type="project" value="UniProtKB-KW"/>
</dbReference>
<proteinExistence type="predicted"/>
<accession>Q85304</accession>
<organismHost>
    <name type="scientific">Homo sapiens</name>
    <name type="common">Human</name>
    <dbReference type="NCBI Taxonomy" id="9606"/>
</organismHost>
<name>Q85304_ORFV</name>
<dbReference type="GO" id="GO:0006508">
    <property type="term" value="P:proteolysis"/>
    <property type="evidence" value="ECO:0007669"/>
    <property type="project" value="UniProtKB-KW"/>
</dbReference>
<dbReference type="EMBL" id="M30023">
    <property type="protein sequence ID" value="AAA46793.1"/>
    <property type="molecule type" value="Genomic_DNA"/>
</dbReference>
<organism evidence="1">
    <name type="scientific">Orf virus</name>
    <name type="common">ORFV</name>
    <dbReference type="NCBI Taxonomy" id="10258"/>
    <lineage>
        <taxon>Viruses</taxon>
        <taxon>Varidnaviria</taxon>
        <taxon>Bamfordvirae</taxon>
        <taxon>Nucleocytoviricota</taxon>
        <taxon>Pokkesviricetes</taxon>
        <taxon>Chitovirales</taxon>
        <taxon>Poxviridae</taxon>
        <taxon>Chordopoxvirinae</taxon>
        <taxon>Parapoxvirus</taxon>
        <taxon>Parapoxvirus orf</taxon>
    </lineage>
</organism>
<organismHost>
    <name type="scientific">Ovis aries</name>
    <name type="common">Sheep</name>
    <dbReference type="NCBI Taxonomy" id="9940"/>
</organismHost>
<keyword evidence="1" id="KW-0378">Hydrolase</keyword>
<organismHost>
    <name type="scientific">Capra hircus</name>
    <name type="common">Goat</name>
    <dbReference type="NCBI Taxonomy" id="9925"/>
</organismHost>
<reference evidence="1" key="1">
    <citation type="journal article" date="1990" name="Virology">
        <title>Sequence analysis of the inverted terminal repetition in the genome of the parapoxvirus, orf virus.</title>
        <authorList>
            <person name="Fraser M."/>
            <person name="Hill D.F."/>
            <person name="Mercer A.A."/>
            <person name="Robinson A.J."/>
        </authorList>
    </citation>
    <scope>NUCLEOTIDE SEQUENCE</scope>
</reference>
<dbReference type="PIR" id="G34768">
    <property type="entry name" value="G34768"/>
</dbReference>
<sequence>MSEGGRLFQTSAEPFRATVGRQVGLSRKLLKLCKRVGGTVAGERPPAARERRNRWKAVGLSRKLFIKTFPRNRWRQVGLSQSLKTFCGTRTARSPDHLTPVSPVLLGLLFP</sequence>
<keyword evidence="1" id="KW-0645">Protease</keyword>